<dbReference type="AlphaFoldDB" id="J3N1K5"/>
<evidence type="ECO:0000256" key="1">
    <source>
        <dbReference type="SAM" id="MobiDB-lite"/>
    </source>
</evidence>
<organism evidence="2">
    <name type="scientific">Oryza brachyantha</name>
    <name type="common">malo sina</name>
    <dbReference type="NCBI Taxonomy" id="4533"/>
    <lineage>
        <taxon>Eukaryota</taxon>
        <taxon>Viridiplantae</taxon>
        <taxon>Streptophyta</taxon>
        <taxon>Embryophyta</taxon>
        <taxon>Tracheophyta</taxon>
        <taxon>Spermatophyta</taxon>
        <taxon>Magnoliopsida</taxon>
        <taxon>Liliopsida</taxon>
        <taxon>Poales</taxon>
        <taxon>Poaceae</taxon>
        <taxon>BOP clade</taxon>
        <taxon>Oryzoideae</taxon>
        <taxon>Oryzeae</taxon>
        <taxon>Oryzinae</taxon>
        <taxon>Oryza</taxon>
    </lineage>
</organism>
<dbReference type="EnsemblPlants" id="OB10G14030.1">
    <property type="protein sequence ID" value="OB10G14030.1"/>
    <property type="gene ID" value="OB10G14030"/>
</dbReference>
<sequence>MLQILNILAKPLNPSCRKSGHFWEWSVTQPSTNQKRNRKKKAAAFPSCLLLPQSPDRNPFYFLLVSHRFRSPPEHPARDLPENSLPPHHPT</sequence>
<name>J3N1K5_ORYBR</name>
<dbReference type="Proteomes" id="UP000006038">
    <property type="component" value="Chromosome 10"/>
</dbReference>
<proteinExistence type="predicted"/>
<reference evidence="2" key="1">
    <citation type="journal article" date="2013" name="Nat. Commun.">
        <title>Whole-genome sequencing of Oryza brachyantha reveals mechanisms underlying Oryza genome evolution.</title>
        <authorList>
            <person name="Chen J."/>
            <person name="Huang Q."/>
            <person name="Gao D."/>
            <person name="Wang J."/>
            <person name="Lang Y."/>
            <person name="Liu T."/>
            <person name="Li B."/>
            <person name="Bai Z."/>
            <person name="Luis Goicoechea J."/>
            <person name="Liang C."/>
            <person name="Chen C."/>
            <person name="Zhang W."/>
            <person name="Sun S."/>
            <person name="Liao Y."/>
            <person name="Zhang X."/>
            <person name="Yang L."/>
            <person name="Song C."/>
            <person name="Wang M."/>
            <person name="Shi J."/>
            <person name="Liu G."/>
            <person name="Liu J."/>
            <person name="Zhou H."/>
            <person name="Zhou W."/>
            <person name="Yu Q."/>
            <person name="An N."/>
            <person name="Chen Y."/>
            <person name="Cai Q."/>
            <person name="Wang B."/>
            <person name="Liu B."/>
            <person name="Min J."/>
            <person name="Huang Y."/>
            <person name="Wu H."/>
            <person name="Li Z."/>
            <person name="Zhang Y."/>
            <person name="Yin Y."/>
            <person name="Song W."/>
            <person name="Jiang J."/>
            <person name="Jackson S.A."/>
            <person name="Wing R.A."/>
            <person name="Wang J."/>
            <person name="Chen M."/>
        </authorList>
    </citation>
    <scope>NUCLEOTIDE SEQUENCE [LARGE SCALE GENOMIC DNA]</scope>
    <source>
        <strain evidence="2">cv. IRGC 101232</strain>
    </source>
</reference>
<reference evidence="2" key="2">
    <citation type="submission" date="2013-04" db="UniProtKB">
        <authorList>
            <consortium name="EnsemblPlants"/>
        </authorList>
    </citation>
    <scope>IDENTIFICATION</scope>
</reference>
<evidence type="ECO:0000313" key="3">
    <source>
        <dbReference type="Proteomes" id="UP000006038"/>
    </source>
</evidence>
<protein>
    <submittedName>
        <fullName evidence="2">Uncharacterized protein</fullName>
    </submittedName>
</protein>
<keyword evidence="3" id="KW-1185">Reference proteome</keyword>
<accession>J3N1K5</accession>
<dbReference type="Gramene" id="OB10G14030.1">
    <property type="protein sequence ID" value="OB10G14030.1"/>
    <property type="gene ID" value="OB10G14030"/>
</dbReference>
<feature type="region of interest" description="Disordered" evidence="1">
    <location>
        <begin position="72"/>
        <end position="91"/>
    </location>
</feature>
<evidence type="ECO:0000313" key="2">
    <source>
        <dbReference type="EnsemblPlants" id="OB10G14030.1"/>
    </source>
</evidence>
<dbReference type="HOGENOM" id="CLU_2430586_0_0_1"/>
<feature type="compositionally biased region" description="Basic and acidic residues" evidence="1">
    <location>
        <begin position="72"/>
        <end position="81"/>
    </location>
</feature>